<dbReference type="InterPro" id="IPR011057">
    <property type="entry name" value="Mss4-like_sf"/>
</dbReference>
<dbReference type="Gene3D" id="2.170.150.10">
    <property type="entry name" value="Metal Binding Protein, Guanine Nucleotide Exchange Factor, Chain A"/>
    <property type="match status" value="1"/>
</dbReference>
<dbReference type="InterPro" id="IPR018105">
    <property type="entry name" value="Translational_control_tumour_p"/>
</dbReference>
<accession>A0AAX4P9C9</accession>
<dbReference type="GO" id="GO:0005509">
    <property type="term" value="F:calcium ion binding"/>
    <property type="evidence" value="ECO:0007669"/>
    <property type="project" value="TreeGrafter"/>
</dbReference>
<gene>
    <name evidence="3" type="ORF">HKI87_06g41500</name>
</gene>
<reference evidence="3 4" key="1">
    <citation type="submission" date="2024-03" db="EMBL/GenBank/DDBJ databases">
        <title>Complete genome sequence of the green alga Chloropicon roscoffensis RCC1871.</title>
        <authorList>
            <person name="Lemieux C."/>
            <person name="Pombert J.-F."/>
            <person name="Otis C."/>
            <person name="Turmel M."/>
        </authorList>
    </citation>
    <scope>NUCLEOTIDE SEQUENCE [LARGE SCALE GENOMIC DNA]</scope>
    <source>
        <strain evidence="3 4">RCC1871</strain>
    </source>
</reference>
<proteinExistence type="inferred from homology"/>
<organism evidence="3 4">
    <name type="scientific">Chloropicon roscoffensis</name>
    <dbReference type="NCBI Taxonomy" id="1461544"/>
    <lineage>
        <taxon>Eukaryota</taxon>
        <taxon>Viridiplantae</taxon>
        <taxon>Chlorophyta</taxon>
        <taxon>Chloropicophyceae</taxon>
        <taxon>Chloropicales</taxon>
        <taxon>Chloropicaceae</taxon>
        <taxon>Chloropicon</taxon>
    </lineage>
</organism>
<evidence type="ECO:0000256" key="1">
    <source>
        <dbReference type="PROSITE-ProRule" id="PRU01133"/>
    </source>
</evidence>
<comment type="similarity">
    <text evidence="1">Belongs to the TCTP family.</text>
</comment>
<dbReference type="EMBL" id="CP151506">
    <property type="protein sequence ID" value="WZN62612.1"/>
    <property type="molecule type" value="Genomic_DNA"/>
</dbReference>
<dbReference type="PANTHER" id="PTHR11991">
    <property type="entry name" value="TRANSLATIONALLY CONTROLLED TUMOR PROTEIN-RELATED"/>
    <property type="match status" value="1"/>
</dbReference>
<dbReference type="GO" id="GO:0005737">
    <property type="term" value="C:cytoplasm"/>
    <property type="evidence" value="ECO:0007669"/>
    <property type="project" value="TreeGrafter"/>
</dbReference>
<dbReference type="Pfam" id="PF00838">
    <property type="entry name" value="TCTP"/>
    <property type="match status" value="1"/>
</dbReference>
<dbReference type="PROSITE" id="PS51797">
    <property type="entry name" value="TCTP_3"/>
    <property type="match status" value="1"/>
</dbReference>
<sequence>MLVYEDKLSGDELVSDSYPSEVTTDGCFLEVQGSWVVKGDVEIDTGANPSAEGGDDDIGGGSNEQKVVDIIDAFELVEQGEYGKKDLMSYFKGWLASIMEHIEEDQKDDFKVRVQTGIKRLVGLRKELQVFTGPSMDPDATMVFAYYKEGASAPTFIYFKDAMKEIKC</sequence>
<dbReference type="Proteomes" id="UP001472866">
    <property type="component" value="Chromosome 06"/>
</dbReference>
<dbReference type="PANTHER" id="PTHR11991:SF0">
    <property type="entry name" value="TRANSLATIONALLY-CONTROLLED TUMOR PROTEIN"/>
    <property type="match status" value="1"/>
</dbReference>
<dbReference type="InterPro" id="IPR011323">
    <property type="entry name" value="Mss4/transl-control_tumour"/>
</dbReference>
<keyword evidence="4" id="KW-1185">Reference proteome</keyword>
<dbReference type="InterPro" id="IPR034737">
    <property type="entry name" value="TCTP"/>
</dbReference>
<dbReference type="SUPFAM" id="SSF51316">
    <property type="entry name" value="Mss4-like"/>
    <property type="match status" value="1"/>
</dbReference>
<evidence type="ECO:0000313" key="3">
    <source>
        <dbReference type="EMBL" id="WZN62612.1"/>
    </source>
</evidence>
<evidence type="ECO:0000313" key="4">
    <source>
        <dbReference type="Proteomes" id="UP001472866"/>
    </source>
</evidence>
<feature type="domain" description="TCTP" evidence="2">
    <location>
        <begin position="1"/>
        <end position="168"/>
    </location>
</feature>
<dbReference type="PRINTS" id="PR01653">
    <property type="entry name" value="TCTPROTEIN"/>
</dbReference>
<evidence type="ECO:0000259" key="2">
    <source>
        <dbReference type="PROSITE" id="PS51797"/>
    </source>
</evidence>
<dbReference type="AlphaFoldDB" id="A0AAX4P9C9"/>
<name>A0AAX4P9C9_9CHLO</name>
<protein>
    <submittedName>
        <fullName evidence="3">TCTP domain-containing protein</fullName>
    </submittedName>
</protein>